<evidence type="ECO:0000313" key="3">
    <source>
        <dbReference type="Proteomes" id="UP001168990"/>
    </source>
</evidence>
<name>A0AA39C2Q5_9HYME</name>
<proteinExistence type="predicted"/>
<dbReference type="PANTHER" id="PTHR47331">
    <property type="entry name" value="PHD-TYPE DOMAIN-CONTAINING PROTEIN"/>
    <property type="match status" value="1"/>
</dbReference>
<dbReference type="Proteomes" id="UP001168990">
    <property type="component" value="Unassembled WGS sequence"/>
</dbReference>
<feature type="region of interest" description="Disordered" evidence="1">
    <location>
        <begin position="388"/>
        <end position="425"/>
    </location>
</feature>
<reference evidence="2" key="1">
    <citation type="journal article" date="2023" name="bioRxiv">
        <title>Scaffold-level genome assemblies of two parasitoid biocontrol wasps reveal the parthenogenesis mechanism and an associated novel virus.</title>
        <authorList>
            <person name="Inwood S."/>
            <person name="Skelly J."/>
            <person name="Guhlin J."/>
            <person name="Harrop T."/>
            <person name="Goldson S."/>
            <person name="Dearden P."/>
        </authorList>
    </citation>
    <scope>NUCLEOTIDE SEQUENCE</scope>
    <source>
        <strain evidence="2">Irish</strain>
        <tissue evidence="2">Whole body</tissue>
    </source>
</reference>
<feature type="compositionally biased region" description="Low complexity" evidence="1">
    <location>
        <begin position="389"/>
        <end position="425"/>
    </location>
</feature>
<dbReference type="Pfam" id="PF03564">
    <property type="entry name" value="DUF1759"/>
    <property type="match status" value="1"/>
</dbReference>
<protein>
    <recommendedName>
        <fullName evidence="4">Gag-pol polyprotein</fullName>
    </recommendedName>
</protein>
<gene>
    <name evidence="2" type="ORF">PV328_012153</name>
</gene>
<feature type="region of interest" description="Disordered" evidence="1">
    <location>
        <begin position="1"/>
        <end position="40"/>
    </location>
</feature>
<evidence type="ECO:0000313" key="2">
    <source>
        <dbReference type="EMBL" id="KAK0156893.1"/>
    </source>
</evidence>
<evidence type="ECO:0000256" key="1">
    <source>
        <dbReference type="SAM" id="MobiDB-lite"/>
    </source>
</evidence>
<organism evidence="2 3">
    <name type="scientific">Microctonus aethiopoides</name>
    <dbReference type="NCBI Taxonomy" id="144406"/>
    <lineage>
        <taxon>Eukaryota</taxon>
        <taxon>Metazoa</taxon>
        <taxon>Ecdysozoa</taxon>
        <taxon>Arthropoda</taxon>
        <taxon>Hexapoda</taxon>
        <taxon>Insecta</taxon>
        <taxon>Pterygota</taxon>
        <taxon>Neoptera</taxon>
        <taxon>Endopterygota</taxon>
        <taxon>Hymenoptera</taxon>
        <taxon>Apocrita</taxon>
        <taxon>Ichneumonoidea</taxon>
        <taxon>Braconidae</taxon>
        <taxon>Euphorinae</taxon>
        <taxon>Microctonus</taxon>
    </lineage>
</organism>
<reference evidence="2" key="2">
    <citation type="submission" date="2023-03" db="EMBL/GenBank/DDBJ databases">
        <authorList>
            <person name="Inwood S.N."/>
            <person name="Skelly J.G."/>
            <person name="Guhlin J."/>
            <person name="Harrop T.W.R."/>
            <person name="Goldson S.G."/>
            <person name="Dearden P.K."/>
        </authorList>
    </citation>
    <scope>NUCLEOTIDE SEQUENCE</scope>
    <source>
        <strain evidence="2">Irish</strain>
        <tissue evidence="2">Whole body</tissue>
    </source>
</reference>
<dbReference type="AlphaFoldDB" id="A0AA39C2Q5"/>
<dbReference type="EMBL" id="JAQQBS010002034">
    <property type="protein sequence ID" value="KAK0156893.1"/>
    <property type="molecule type" value="Genomic_DNA"/>
</dbReference>
<keyword evidence="3" id="KW-1185">Reference proteome</keyword>
<dbReference type="PANTHER" id="PTHR47331:SF5">
    <property type="entry name" value="RIBONUCLEASE H"/>
    <property type="match status" value="1"/>
</dbReference>
<feature type="compositionally biased region" description="Low complexity" evidence="1">
    <location>
        <begin position="12"/>
        <end position="26"/>
    </location>
</feature>
<comment type="caution">
    <text evidence="2">The sequence shown here is derived from an EMBL/GenBank/DDBJ whole genome shotgun (WGS) entry which is preliminary data.</text>
</comment>
<dbReference type="InterPro" id="IPR005312">
    <property type="entry name" value="DUF1759"/>
</dbReference>
<accession>A0AA39C2Q5</accession>
<sequence>MSDKESQKSGRSTPVPTSKTTSPVPSRAITPTPSRPMTPNVLVVEPEDENSIISIDPIQQESGRLSPTQAISSQQKTDCVRTRASSPAGLFTELLMKVRSQVNRINTLHRISSQLPTDSAHTSLDEISLFKSQVDEIHKVFQMNHQFMETTWPASEISHEYFVTDKLQQELELTFDIRRRLAQLKTALTSSSFTMVTSESQFNSKLPDIKLPTFSGKYIEWPAYRDLFTTLILQNTRLSNVEKLHYLRSSTEGEALKFISGYRMDGSSLKPSWDALVGRYENKRLLIHWELDKLFKIQHSNVKTASQMTQLISTVSEVARSLATLGIDTKAWDALFVYQVLNHLDKPTNQAWEDYIEGSKDCVPFSKMEAFMASRICSLERIEARPPLASSSASQQHQQKATAHAATQAKQSTAKPAQSSSSQPADSKRFACDMCKDDHFLIVCDKFRKLGVQDRRNFIDSKALCHNCCGRHPTSMCRSQHRCKQCNALHRTMLHLDSAAPQQSTSQASTSNTR</sequence>
<evidence type="ECO:0008006" key="4">
    <source>
        <dbReference type="Google" id="ProtNLM"/>
    </source>
</evidence>